<gene>
    <name evidence="9" type="primary">LOC114042409</name>
</gene>
<organism evidence="9 10">
    <name type="scientific">Vombatus ursinus</name>
    <name type="common">Common wombat</name>
    <dbReference type="NCBI Taxonomy" id="29139"/>
    <lineage>
        <taxon>Eukaryota</taxon>
        <taxon>Metazoa</taxon>
        <taxon>Chordata</taxon>
        <taxon>Craniata</taxon>
        <taxon>Vertebrata</taxon>
        <taxon>Euteleostomi</taxon>
        <taxon>Mammalia</taxon>
        <taxon>Metatheria</taxon>
        <taxon>Diprotodontia</taxon>
        <taxon>Vombatidae</taxon>
        <taxon>Vombatus</taxon>
    </lineage>
</organism>
<dbReference type="GeneTree" id="ENSGT01050000244868"/>
<keyword evidence="10" id="KW-1185">Reference proteome</keyword>
<dbReference type="PANTHER" id="PTHR11430:SF76">
    <property type="entry name" value="MAJOR URINARY PROTEIN 1-RELATED"/>
    <property type="match status" value="1"/>
</dbReference>
<accession>A0A4X2KK79</accession>
<reference evidence="9" key="3">
    <citation type="submission" date="2025-09" db="UniProtKB">
        <authorList>
            <consortium name="Ensembl"/>
        </authorList>
    </citation>
    <scope>IDENTIFICATION</scope>
</reference>
<keyword evidence="4 7" id="KW-0732">Signal</keyword>
<dbReference type="AlphaFoldDB" id="A0A4X2KK79"/>
<evidence type="ECO:0000313" key="9">
    <source>
        <dbReference type="Ensembl" id="ENSVURP00010009597.1"/>
    </source>
</evidence>
<evidence type="ECO:0000259" key="8">
    <source>
        <dbReference type="Pfam" id="PF00061"/>
    </source>
</evidence>
<dbReference type="InterPro" id="IPR002345">
    <property type="entry name" value="Lipocalin"/>
</dbReference>
<dbReference type="Ensembl" id="ENSVURT00010010888.1">
    <property type="protein sequence ID" value="ENSVURP00010009597.1"/>
    <property type="gene ID" value="ENSVURG00010007429.1"/>
</dbReference>
<dbReference type="GO" id="GO:0005615">
    <property type="term" value="C:extracellular space"/>
    <property type="evidence" value="ECO:0007669"/>
    <property type="project" value="TreeGrafter"/>
</dbReference>
<evidence type="ECO:0000313" key="10">
    <source>
        <dbReference type="Proteomes" id="UP000314987"/>
    </source>
</evidence>
<keyword evidence="6" id="KW-1015">Disulfide bond</keyword>
<evidence type="ECO:0000256" key="5">
    <source>
        <dbReference type="ARBA" id="ARBA00022743"/>
    </source>
</evidence>
<comment type="subcellular location">
    <subcellularLocation>
        <location evidence="1">Secreted</location>
    </subcellularLocation>
</comment>
<feature type="domain" description="Lipocalin/cytosolic fatty-acid binding" evidence="8">
    <location>
        <begin position="41"/>
        <end position="176"/>
    </location>
</feature>
<dbReference type="Proteomes" id="UP000314987">
    <property type="component" value="Unassembled WGS sequence"/>
</dbReference>
<proteinExistence type="inferred from homology"/>
<dbReference type="Pfam" id="PF00061">
    <property type="entry name" value="Lipocalin"/>
    <property type="match status" value="1"/>
</dbReference>
<feature type="chain" id="PRO_5021224867" description="Lipocalin/cytosolic fatty-acid binding domain-containing protein" evidence="7">
    <location>
        <begin position="16"/>
        <end position="180"/>
    </location>
</feature>
<reference evidence="9" key="2">
    <citation type="submission" date="2025-08" db="UniProtKB">
        <authorList>
            <consortium name="Ensembl"/>
        </authorList>
    </citation>
    <scope>IDENTIFICATION</scope>
</reference>
<evidence type="ECO:0000256" key="6">
    <source>
        <dbReference type="ARBA" id="ARBA00023157"/>
    </source>
</evidence>
<comment type="similarity">
    <text evidence="2">Belongs to the calycin superfamily. Lipocalin family.</text>
</comment>
<reference evidence="10" key="1">
    <citation type="submission" date="2018-12" db="EMBL/GenBank/DDBJ databases">
        <authorList>
            <person name="Yazar S."/>
        </authorList>
    </citation>
    <scope>NUCLEOTIDE SEQUENCE [LARGE SCALE GENOMIC DNA]</scope>
</reference>
<evidence type="ECO:0000256" key="7">
    <source>
        <dbReference type="SAM" id="SignalP"/>
    </source>
</evidence>
<keyword evidence="5" id="KW-0494">Milk protein</keyword>
<keyword evidence="3" id="KW-0964">Secreted</keyword>
<sequence length="180" mass="21145">MKLLLLSMGLALVCGLQPEYSRSEEDLSDEKEQKWVQLSRHWHTVVLASSNRSLIEEEGPFRYFIQNITVQHGNLHGYFLTRKNGQCIPLSLTAFKTKEAHHFKLNYYGTNDVYYESSKPNEYAKFILYNYHDGKVNIVANLFGRTPYLSNEIKKKFEEDFIRRGFRKENILDISEVDHC</sequence>
<dbReference type="PRINTS" id="PR01221">
    <property type="entry name" value="MAJORURINARY"/>
</dbReference>
<dbReference type="OMA" id="GRYTFEY"/>
<dbReference type="Gene3D" id="2.40.128.20">
    <property type="match status" value="1"/>
</dbReference>
<dbReference type="InterPro" id="IPR000566">
    <property type="entry name" value="Lipocln_cytosolic_FA-bd_dom"/>
</dbReference>
<evidence type="ECO:0000256" key="2">
    <source>
        <dbReference type="ARBA" id="ARBA00006889"/>
    </source>
</evidence>
<dbReference type="SUPFAM" id="SSF50814">
    <property type="entry name" value="Lipocalins"/>
    <property type="match status" value="1"/>
</dbReference>
<name>A0A4X2KK79_VOMUR</name>
<protein>
    <recommendedName>
        <fullName evidence="8">Lipocalin/cytosolic fatty-acid binding domain-containing protein</fullName>
    </recommendedName>
</protein>
<dbReference type="InterPro" id="IPR002971">
    <property type="entry name" value="Maj_urinary"/>
</dbReference>
<evidence type="ECO:0000256" key="4">
    <source>
        <dbReference type="ARBA" id="ARBA00022729"/>
    </source>
</evidence>
<dbReference type="InterPro" id="IPR012674">
    <property type="entry name" value="Calycin"/>
</dbReference>
<dbReference type="GO" id="GO:0036094">
    <property type="term" value="F:small molecule binding"/>
    <property type="evidence" value="ECO:0007669"/>
    <property type="project" value="InterPro"/>
</dbReference>
<feature type="signal peptide" evidence="7">
    <location>
        <begin position="1"/>
        <end position="15"/>
    </location>
</feature>
<evidence type="ECO:0000256" key="1">
    <source>
        <dbReference type="ARBA" id="ARBA00004613"/>
    </source>
</evidence>
<evidence type="ECO:0000256" key="3">
    <source>
        <dbReference type="ARBA" id="ARBA00022525"/>
    </source>
</evidence>
<dbReference type="PANTHER" id="PTHR11430">
    <property type="entry name" value="LIPOCALIN"/>
    <property type="match status" value="1"/>
</dbReference>